<reference evidence="3" key="1">
    <citation type="submission" date="2025-08" db="UniProtKB">
        <authorList>
            <consortium name="RefSeq"/>
        </authorList>
    </citation>
    <scope>IDENTIFICATION</scope>
</reference>
<keyword evidence="2" id="KW-1185">Reference proteome</keyword>
<dbReference type="Proteomes" id="UP000694888">
    <property type="component" value="Unplaced"/>
</dbReference>
<sequence>MLYPTASEDPGEELLTWEPQDDLEFDDDFQLTKRTKSIITDLVASKPTKGKLKFTKHGVPCDDSDSDLEDFHHILDQSDLQLKLADQSLKKKRKDPMGTGLHPDPAKYKEIIDTCVTNIQCLQSICQHLSTEDVMQEDVTRVQDLMTQWQKLEALASDRFDQSSQLSKVRDQLSIMSRCVKGAEDCLALDRFGSVDELKETIRQLKQKRQTLDLQQEQISELEKHLKGLSLTYPSLYVDKYAQELAALGKLTAVTSHKLKESVGQLENNWSVWLEYIEGQRELDAFLASDRERVYSLLCQRERGLRLTKKDVLKELETLQSNVSVCESKLSVLQEMRARLLRTSDDSAQRVFMASLGDLRNQLHVMSERCREVYRDMDDEDELPASHQSDLGDLAISAATLHEAFRNPHDVGSSLSKRLAASPLEEASTGMSRSSASWLRSLPVQVVTLVLVAGLVCALDPDILERLANFSLTVTPELHYVDGPPTV</sequence>
<feature type="coiled-coil region" evidence="1">
    <location>
        <begin position="195"/>
        <end position="232"/>
    </location>
</feature>
<accession>A0ABM1AEZ5</accession>
<evidence type="ECO:0000313" key="3">
    <source>
        <dbReference type="RefSeq" id="XP_012946402.1"/>
    </source>
</evidence>
<gene>
    <name evidence="3" type="primary">LOC101852145</name>
</gene>
<evidence type="ECO:0000256" key="1">
    <source>
        <dbReference type="SAM" id="Coils"/>
    </source>
</evidence>
<name>A0ABM1AEZ5_APLCA</name>
<dbReference type="GeneID" id="101852145"/>
<evidence type="ECO:0000313" key="2">
    <source>
        <dbReference type="Proteomes" id="UP000694888"/>
    </source>
</evidence>
<protein>
    <submittedName>
        <fullName evidence="3">Uncharacterized protein LOC101852145</fullName>
    </submittedName>
</protein>
<dbReference type="RefSeq" id="XP_012946402.1">
    <property type="nucleotide sequence ID" value="XM_013090948.2"/>
</dbReference>
<proteinExistence type="predicted"/>
<keyword evidence="1" id="KW-0175">Coiled coil</keyword>
<organism evidence="2 3">
    <name type="scientific">Aplysia californica</name>
    <name type="common">California sea hare</name>
    <dbReference type="NCBI Taxonomy" id="6500"/>
    <lineage>
        <taxon>Eukaryota</taxon>
        <taxon>Metazoa</taxon>
        <taxon>Spiralia</taxon>
        <taxon>Lophotrochozoa</taxon>
        <taxon>Mollusca</taxon>
        <taxon>Gastropoda</taxon>
        <taxon>Heterobranchia</taxon>
        <taxon>Euthyneura</taxon>
        <taxon>Tectipleura</taxon>
        <taxon>Aplysiida</taxon>
        <taxon>Aplysioidea</taxon>
        <taxon>Aplysiidae</taxon>
        <taxon>Aplysia</taxon>
    </lineage>
</organism>